<dbReference type="CDD" id="cd00609">
    <property type="entry name" value="AAT_like"/>
    <property type="match status" value="1"/>
</dbReference>
<dbReference type="EMBL" id="RQET01000004">
    <property type="protein sequence ID" value="TGK11852.1"/>
    <property type="molecule type" value="Genomic_DNA"/>
</dbReference>
<keyword evidence="9" id="KW-1185">Reference proteome</keyword>
<evidence type="ECO:0000256" key="1">
    <source>
        <dbReference type="ARBA" id="ARBA00001933"/>
    </source>
</evidence>
<organism evidence="8 9">
    <name type="scientific">Leptospira fletcheri</name>
    <dbReference type="NCBI Taxonomy" id="2484981"/>
    <lineage>
        <taxon>Bacteria</taxon>
        <taxon>Pseudomonadati</taxon>
        <taxon>Spirochaetota</taxon>
        <taxon>Spirochaetia</taxon>
        <taxon>Leptospirales</taxon>
        <taxon>Leptospiraceae</taxon>
        <taxon>Leptospira</taxon>
    </lineage>
</organism>
<dbReference type="InterPro" id="IPR015424">
    <property type="entry name" value="PyrdxlP-dep_Trfase"/>
</dbReference>
<evidence type="ECO:0000256" key="4">
    <source>
        <dbReference type="ARBA" id="ARBA00022679"/>
    </source>
</evidence>
<evidence type="ECO:0000256" key="3">
    <source>
        <dbReference type="ARBA" id="ARBA00022576"/>
    </source>
</evidence>
<evidence type="ECO:0000256" key="6">
    <source>
        <dbReference type="ARBA" id="ARBA00026106"/>
    </source>
</evidence>
<name>A0A4R9GGL9_9LEPT</name>
<dbReference type="Gene3D" id="3.40.640.10">
    <property type="entry name" value="Type I PLP-dependent aspartate aminotransferase-like (Major domain)"/>
    <property type="match status" value="1"/>
</dbReference>
<evidence type="ECO:0000256" key="2">
    <source>
        <dbReference type="ARBA" id="ARBA00007441"/>
    </source>
</evidence>
<dbReference type="Proteomes" id="UP000298458">
    <property type="component" value="Unassembled WGS sequence"/>
</dbReference>
<evidence type="ECO:0000259" key="7">
    <source>
        <dbReference type="Pfam" id="PF00155"/>
    </source>
</evidence>
<dbReference type="GO" id="GO:0030170">
    <property type="term" value="F:pyridoxal phosphate binding"/>
    <property type="evidence" value="ECO:0007669"/>
    <property type="project" value="InterPro"/>
</dbReference>
<dbReference type="PANTHER" id="PTHR43488:SF2">
    <property type="entry name" value="GLUTAMATE-PYRUVATE AMINOTRANSFERASE ALAA"/>
    <property type="match status" value="1"/>
</dbReference>
<dbReference type="InterPro" id="IPR051926">
    <property type="entry name" value="Ala_Aminotransferase"/>
</dbReference>
<dbReference type="SUPFAM" id="SSF53383">
    <property type="entry name" value="PLP-dependent transferases"/>
    <property type="match status" value="1"/>
</dbReference>
<keyword evidence="5" id="KW-0663">Pyridoxal phosphate</keyword>
<accession>A0A4R9GGL9</accession>
<keyword evidence="3 8" id="KW-0032">Aminotransferase</keyword>
<protein>
    <recommendedName>
        <fullName evidence="6">alanine transaminase</fullName>
        <ecNumber evidence="6">2.6.1.2</ecNumber>
    </recommendedName>
</protein>
<proteinExistence type="inferred from homology"/>
<evidence type="ECO:0000313" key="8">
    <source>
        <dbReference type="EMBL" id="TGK11852.1"/>
    </source>
</evidence>
<dbReference type="Gene3D" id="3.90.1150.10">
    <property type="entry name" value="Aspartate Aminotransferase, domain 1"/>
    <property type="match status" value="1"/>
</dbReference>
<dbReference type="InterPro" id="IPR004839">
    <property type="entry name" value="Aminotransferase_I/II_large"/>
</dbReference>
<dbReference type="EC" id="2.6.1.2" evidence="6"/>
<sequence length="395" mass="44478">MIPDFLSKFSDRFDFEAGENPLYSKVGDLKKAGTEILDLTVSNPTRVKLSFPGEAILHSLTKSASLVYEPESQGSEAARNCVADYYRERGFNLFPEDLFLTSSSSEAYSYIIKLICNPGDEILIPSPGYPLFEFLALLEGVKFSSYDLDPGQDWKPNIQEIEAAISVRTKLLFLVSPNNPTGSMISESDFSEIVRFCESKEIGIVLDEVFCDYIHSEEIQRPALHTQKVPFFRINGISKILALPQMKLSWVHIDGPENWKAECKERLEIISDTYLSVATPIQHALSDLMPWRKLIQGQVLRRISRNLKILSGMIPNAGKIRFRPPVAGWYAVLESDFFREQETFCLHLLEKGHTLVHPGCMFGFPEDHPAIVLSLLPENEILETGIAKILDFVGG</sequence>
<comment type="caution">
    <text evidence="8">The sequence shown here is derived from an EMBL/GenBank/DDBJ whole genome shotgun (WGS) entry which is preliminary data.</text>
</comment>
<dbReference type="GO" id="GO:0004021">
    <property type="term" value="F:L-alanine:2-oxoglutarate aminotransferase activity"/>
    <property type="evidence" value="ECO:0007669"/>
    <property type="project" value="UniProtKB-EC"/>
</dbReference>
<evidence type="ECO:0000313" key="9">
    <source>
        <dbReference type="Proteomes" id="UP000298458"/>
    </source>
</evidence>
<dbReference type="RefSeq" id="WP_135767255.1">
    <property type="nucleotide sequence ID" value="NZ_RQET01000004.1"/>
</dbReference>
<dbReference type="InterPro" id="IPR015421">
    <property type="entry name" value="PyrdxlP-dep_Trfase_major"/>
</dbReference>
<evidence type="ECO:0000256" key="5">
    <source>
        <dbReference type="ARBA" id="ARBA00022898"/>
    </source>
</evidence>
<reference evidence="8" key="1">
    <citation type="journal article" date="2019" name="PLoS Negl. Trop. Dis.">
        <title>Revisiting the worldwide diversity of Leptospira species in the environment.</title>
        <authorList>
            <person name="Vincent A.T."/>
            <person name="Schiettekatte O."/>
            <person name="Bourhy P."/>
            <person name="Veyrier F.J."/>
            <person name="Picardeau M."/>
        </authorList>
    </citation>
    <scope>NUCLEOTIDE SEQUENCE [LARGE SCALE GENOMIC DNA]</scope>
    <source>
        <strain evidence="8">SSW15</strain>
    </source>
</reference>
<dbReference type="InterPro" id="IPR015422">
    <property type="entry name" value="PyrdxlP-dep_Trfase_small"/>
</dbReference>
<gene>
    <name evidence="8" type="ORF">EHO60_06070</name>
</gene>
<feature type="domain" description="Aminotransferase class I/classII large" evidence="7">
    <location>
        <begin position="70"/>
        <end position="317"/>
    </location>
</feature>
<comment type="similarity">
    <text evidence="2">Belongs to the class-I pyridoxal-phosphate-dependent aminotransferase family.</text>
</comment>
<dbReference type="OrthoDB" id="9802328at2"/>
<dbReference type="PANTHER" id="PTHR43488">
    <property type="entry name" value="GLUTAMATE-PYRUVATE AMINOTRANSFERASE ALAA"/>
    <property type="match status" value="1"/>
</dbReference>
<dbReference type="AlphaFoldDB" id="A0A4R9GGL9"/>
<keyword evidence="4 8" id="KW-0808">Transferase</keyword>
<comment type="cofactor">
    <cofactor evidence="1">
        <name>pyridoxal 5'-phosphate</name>
        <dbReference type="ChEBI" id="CHEBI:597326"/>
    </cofactor>
</comment>
<dbReference type="Pfam" id="PF00155">
    <property type="entry name" value="Aminotran_1_2"/>
    <property type="match status" value="1"/>
</dbReference>